<dbReference type="Proteomes" id="UP000033035">
    <property type="component" value="Unassembled WGS sequence"/>
</dbReference>
<dbReference type="PATRIC" id="fig|1203610.3.peg.1392"/>
<dbReference type="CDD" id="cd07812">
    <property type="entry name" value="SRPBCC"/>
    <property type="match status" value="1"/>
</dbReference>
<dbReference type="AlphaFoldDB" id="A0A0F5JL80"/>
<proteinExistence type="predicted"/>
<feature type="transmembrane region" description="Helical" evidence="1">
    <location>
        <begin position="6"/>
        <end position="23"/>
    </location>
</feature>
<dbReference type="HOGENOM" id="CLU_122891_0_0_10"/>
<sequence length="167" mass="19162">MLIYFLIVVVGIITLVLITGLLLPGKRIGSRQCFYNASPEKVYNVLINNTDYGYRSDLKEIIIIESLDGIEVWDEIAKNGSVVRFKTARKEPFSLYEFDIIKGNGFTGHWKGELQETSTGGTHFTSTETIRMKNPFLKVLSYLFFDIEKFMDNYQNDLRVKLSEDLA</sequence>
<evidence type="ECO:0000256" key="1">
    <source>
        <dbReference type="SAM" id="Phobius"/>
    </source>
</evidence>
<protein>
    <recommendedName>
        <fullName evidence="4">Polyketide cyclase/dehydrase</fullName>
    </recommendedName>
</protein>
<organism evidence="2 3">
    <name type="scientific">Parabacteroides gordonii MS-1 = DSM 23371</name>
    <dbReference type="NCBI Taxonomy" id="1203610"/>
    <lineage>
        <taxon>Bacteria</taxon>
        <taxon>Pseudomonadati</taxon>
        <taxon>Bacteroidota</taxon>
        <taxon>Bacteroidia</taxon>
        <taxon>Bacteroidales</taxon>
        <taxon>Tannerellaceae</taxon>
        <taxon>Parabacteroides</taxon>
    </lineage>
</organism>
<dbReference type="EMBL" id="AQHW01000009">
    <property type="protein sequence ID" value="KKB58484.1"/>
    <property type="molecule type" value="Genomic_DNA"/>
</dbReference>
<evidence type="ECO:0000313" key="3">
    <source>
        <dbReference type="Proteomes" id="UP000033035"/>
    </source>
</evidence>
<evidence type="ECO:0000313" key="2">
    <source>
        <dbReference type="EMBL" id="KKB58484.1"/>
    </source>
</evidence>
<comment type="caution">
    <text evidence="2">The sequence shown here is derived from an EMBL/GenBank/DDBJ whole genome shotgun (WGS) entry which is preliminary data.</text>
</comment>
<keyword evidence="1" id="KW-1133">Transmembrane helix</keyword>
<gene>
    <name evidence="2" type="ORF">HMPREF1536_01361</name>
</gene>
<name>A0A0F5JL80_9BACT</name>
<evidence type="ECO:0008006" key="4">
    <source>
        <dbReference type="Google" id="ProtNLM"/>
    </source>
</evidence>
<accession>A0A0F5JL80</accession>
<reference evidence="2 3" key="1">
    <citation type="submission" date="2013-04" db="EMBL/GenBank/DDBJ databases">
        <title>The Genome Sequence of Parabacteroides gordonii DSM 23371.</title>
        <authorList>
            <consortium name="The Broad Institute Genomics Platform"/>
            <person name="Earl A."/>
            <person name="Ward D."/>
            <person name="Feldgarden M."/>
            <person name="Gevers D."/>
            <person name="Martens E."/>
            <person name="Sakamoto M."/>
            <person name="Benno Y."/>
            <person name="Suzuki N."/>
            <person name="Matsunaga N."/>
            <person name="Koshihara K."/>
            <person name="Seki M."/>
            <person name="Komiya H."/>
            <person name="Walker B."/>
            <person name="Young S."/>
            <person name="Zeng Q."/>
            <person name="Gargeya S."/>
            <person name="Fitzgerald M."/>
            <person name="Haas B."/>
            <person name="Abouelleil A."/>
            <person name="Allen A.W."/>
            <person name="Alvarado L."/>
            <person name="Arachchi H.M."/>
            <person name="Berlin A.M."/>
            <person name="Chapman S.B."/>
            <person name="Gainer-Dewar J."/>
            <person name="Goldberg J."/>
            <person name="Griggs A."/>
            <person name="Gujja S."/>
            <person name="Hansen M."/>
            <person name="Howarth C."/>
            <person name="Imamovic A."/>
            <person name="Ireland A."/>
            <person name="Larimer J."/>
            <person name="McCowan C."/>
            <person name="Murphy C."/>
            <person name="Pearson M."/>
            <person name="Poon T.W."/>
            <person name="Priest M."/>
            <person name="Roberts A."/>
            <person name="Saif S."/>
            <person name="Shea T."/>
            <person name="Sisk P."/>
            <person name="Sykes S."/>
            <person name="Wortman J."/>
            <person name="Nusbaum C."/>
            <person name="Birren B."/>
        </authorList>
    </citation>
    <scope>NUCLEOTIDE SEQUENCE [LARGE SCALE GENOMIC DNA]</scope>
    <source>
        <strain evidence="2 3">MS-1</strain>
    </source>
</reference>
<keyword evidence="1" id="KW-0472">Membrane</keyword>
<keyword evidence="3" id="KW-1185">Reference proteome</keyword>
<keyword evidence="1" id="KW-0812">Transmembrane</keyword>
<dbReference type="SUPFAM" id="SSF55961">
    <property type="entry name" value="Bet v1-like"/>
    <property type="match status" value="1"/>
</dbReference>